<dbReference type="EMBL" id="VSSQ01002644">
    <property type="protein sequence ID" value="MPM16605.1"/>
    <property type="molecule type" value="Genomic_DNA"/>
</dbReference>
<accession>A0A644XK96</accession>
<protein>
    <submittedName>
        <fullName evidence="3">Uncharacterized protein</fullName>
    </submittedName>
</protein>
<dbReference type="PANTHER" id="PTHR43343:SF3">
    <property type="entry name" value="PROTEASE DO-LIKE 8, CHLOROPLASTIC"/>
    <property type="match status" value="1"/>
</dbReference>
<name>A0A644XK96_9ZZZZ</name>
<reference evidence="3" key="1">
    <citation type="submission" date="2019-08" db="EMBL/GenBank/DDBJ databases">
        <authorList>
            <person name="Kucharzyk K."/>
            <person name="Murdoch R.W."/>
            <person name="Higgins S."/>
            <person name="Loffler F."/>
        </authorList>
    </citation>
    <scope>NUCLEOTIDE SEQUENCE</scope>
</reference>
<keyword evidence="2" id="KW-0378">Hydrolase</keyword>
<evidence type="ECO:0000256" key="2">
    <source>
        <dbReference type="ARBA" id="ARBA00022801"/>
    </source>
</evidence>
<proteinExistence type="predicted"/>
<sequence length="426" mass="44134">MKKQFFALALAAVLLICAVPAGALTGEGTRAAQTLSALNVVRGAYNVDDPATRAQAAVILVRLAGAEEAAAADKTPIPFKDVPAYAVQSVRYAYGQGWLRGVTGDTFGASETITSTAYCAALGRLLGYTGEDFSYETALTFARHMAITSRDYGETLTRGDLFELTAGALYASYKDGGTILAHLTAVSPSAAAAADKLNLASPTLTARQAADRYTAAVFQLSMYEDGKNLDLKEPDGSASGFFISGDGLAVTNYHAIADCAAGVATLVSGEQYPVEEVVYYDVGNDIAVLRIGHASLSGVETPGFVYLETASRDTLRMGDEIYTIGSPLGLGLAVSAGIVSDASRTTDGYDAPCIMSTADISQGSSGGALLNVYGQVVGVTSGAFVFGNNMYLAVAIDPVLSADLTVEGQTLDQVKQFEASQAKDAA</sequence>
<dbReference type="AlphaFoldDB" id="A0A644XK96"/>
<dbReference type="InterPro" id="IPR051201">
    <property type="entry name" value="Chloro_Bact_Ser_Proteases"/>
</dbReference>
<organism evidence="3">
    <name type="scientific">bioreactor metagenome</name>
    <dbReference type="NCBI Taxonomy" id="1076179"/>
    <lineage>
        <taxon>unclassified sequences</taxon>
        <taxon>metagenomes</taxon>
        <taxon>ecological metagenomes</taxon>
    </lineage>
</organism>
<keyword evidence="1" id="KW-0645">Protease</keyword>
<dbReference type="Pfam" id="PF13365">
    <property type="entry name" value="Trypsin_2"/>
    <property type="match status" value="1"/>
</dbReference>
<evidence type="ECO:0000256" key="1">
    <source>
        <dbReference type="ARBA" id="ARBA00022670"/>
    </source>
</evidence>
<dbReference type="SUPFAM" id="SSF50494">
    <property type="entry name" value="Trypsin-like serine proteases"/>
    <property type="match status" value="1"/>
</dbReference>
<dbReference type="Gene3D" id="2.40.10.120">
    <property type="match status" value="1"/>
</dbReference>
<dbReference type="GO" id="GO:0006508">
    <property type="term" value="P:proteolysis"/>
    <property type="evidence" value="ECO:0007669"/>
    <property type="project" value="UniProtKB-KW"/>
</dbReference>
<dbReference type="PANTHER" id="PTHR43343">
    <property type="entry name" value="PEPTIDASE S12"/>
    <property type="match status" value="1"/>
</dbReference>
<gene>
    <name evidence="3" type="ORF">SDC9_62986</name>
</gene>
<dbReference type="PRINTS" id="PR00834">
    <property type="entry name" value="PROTEASES2C"/>
</dbReference>
<evidence type="ECO:0000313" key="3">
    <source>
        <dbReference type="EMBL" id="MPM16605.1"/>
    </source>
</evidence>
<dbReference type="InterPro" id="IPR009003">
    <property type="entry name" value="Peptidase_S1_PA"/>
</dbReference>
<dbReference type="GO" id="GO:0004252">
    <property type="term" value="F:serine-type endopeptidase activity"/>
    <property type="evidence" value="ECO:0007669"/>
    <property type="project" value="InterPro"/>
</dbReference>
<dbReference type="InterPro" id="IPR001940">
    <property type="entry name" value="Peptidase_S1C"/>
</dbReference>
<comment type="caution">
    <text evidence="3">The sequence shown here is derived from an EMBL/GenBank/DDBJ whole genome shotgun (WGS) entry which is preliminary data.</text>
</comment>